<keyword evidence="7" id="KW-0479">Metal-binding</keyword>
<comment type="cofactor">
    <cofactor evidence="1">
        <name>Mn(2+)</name>
        <dbReference type="ChEBI" id="CHEBI:29035"/>
    </cofactor>
</comment>
<organism evidence="19 20">
    <name type="scientific">Stenotrophomonas oahuensis</name>
    <dbReference type="NCBI Taxonomy" id="3003271"/>
    <lineage>
        <taxon>Bacteria</taxon>
        <taxon>Pseudomonadati</taxon>
        <taxon>Pseudomonadota</taxon>
        <taxon>Gammaproteobacteria</taxon>
        <taxon>Lysobacterales</taxon>
        <taxon>Lysobacteraceae</taxon>
        <taxon>Stenotrophomonas</taxon>
    </lineage>
</organism>
<feature type="domain" description="ATP-grasp" evidence="18">
    <location>
        <begin position="135"/>
        <end position="342"/>
    </location>
</feature>
<dbReference type="Gene3D" id="3.40.50.20">
    <property type="match status" value="1"/>
</dbReference>
<sequence length="349" mass="37745">MALLYGGISPEHDVSIISARSVFASIDDTRYDVIPIAIDRQGRWWLGESTGAPDPSAFPSEYQVALVPGGGGQAVAFHAATGKAKELHFDIALPILHGQGGEDGGIQGTLETARIPYVGSGVLASAVCMDKQVTKALLRDAGVPVTPFLSLSRPETPQLSDLKRALGGEIFFVKPARLGSSIGISKVATEKELENALALAFNQDEKVIVETMVTGREIECGVLQRDSDDLLATWPSEISLRTDTHAFYTYDAKYNDPDAVRLDVRAGIDEACAERVKEISLRAFRALGCEGMARVDFFLKENGELLVNEVNTIPGFTSHSMYPKMIESAGISYRELLDILLKQAVARFA</sequence>
<evidence type="ECO:0000256" key="15">
    <source>
        <dbReference type="ARBA" id="ARBA00047614"/>
    </source>
</evidence>
<dbReference type="PANTHER" id="PTHR23132">
    <property type="entry name" value="D-ALANINE--D-ALANINE LIGASE"/>
    <property type="match status" value="1"/>
</dbReference>
<dbReference type="InterPro" id="IPR011127">
    <property type="entry name" value="Dala_Dala_lig_N"/>
</dbReference>
<comment type="similarity">
    <text evidence="5 16">Belongs to the D-alanine--D-alanine ligase family.</text>
</comment>
<name>A0ABY9YKI4_9GAMM</name>
<dbReference type="InterPro" id="IPR000291">
    <property type="entry name" value="D-Ala_lig_Van_CS"/>
</dbReference>
<dbReference type="NCBIfam" id="NF002528">
    <property type="entry name" value="PRK01966.1-4"/>
    <property type="match status" value="1"/>
</dbReference>
<comment type="pathway">
    <text evidence="4 16">Cell wall biogenesis; peptidoglycan biosynthesis.</text>
</comment>
<dbReference type="PROSITE" id="PS00844">
    <property type="entry name" value="DALA_DALA_LIGASE_2"/>
    <property type="match status" value="1"/>
</dbReference>
<keyword evidence="6 16" id="KW-0436">Ligase</keyword>
<evidence type="ECO:0000256" key="3">
    <source>
        <dbReference type="ARBA" id="ARBA00003921"/>
    </source>
</evidence>
<comment type="function">
    <text evidence="3 16">Cell wall formation.</text>
</comment>
<evidence type="ECO:0000256" key="2">
    <source>
        <dbReference type="ARBA" id="ARBA00001946"/>
    </source>
</evidence>
<dbReference type="InterPro" id="IPR013815">
    <property type="entry name" value="ATP_grasp_subdomain_1"/>
</dbReference>
<accession>A0ABY9YKI4</accession>
<dbReference type="InterPro" id="IPR016185">
    <property type="entry name" value="PreATP-grasp_dom_sf"/>
</dbReference>
<dbReference type="GO" id="GO:0016874">
    <property type="term" value="F:ligase activity"/>
    <property type="evidence" value="ECO:0007669"/>
    <property type="project" value="UniProtKB-KW"/>
</dbReference>
<evidence type="ECO:0000256" key="16">
    <source>
        <dbReference type="HAMAP-Rule" id="MF_00047"/>
    </source>
</evidence>
<dbReference type="HAMAP" id="MF_00047">
    <property type="entry name" value="Dala_Dala_lig"/>
    <property type="match status" value="1"/>
</dbReference>
<evidence type="ECO:0000256" key="1">
    <source>
        <dbReference type="ARBA" id="ARBA00001936"/>
    </source>
</evidence>
<evidence type="ECO:0000256" key="10">
    <source>
        <dbReference type="ARBA" id="ARBA00022842"/>
    </source>
</evidence>
<evidence type="ECO:0000256" key="6">
    <source>
        <dbReference type="ARBA" id="ARBA00022598"/>
    </source>
</evidence>
<dbReference type="InterPro" id="IPR011095">
    <property type="entry name" value="Dala_Dala_lig_C"/>
</dbReference>
<dbReference type="RefSeq" id="WP_311190647.1">
    <property type="nucleotide sequence ID" value="NZ_CP115541.1"/>
</dbReference>
<evidence type="ECO:0000256" key="13">
    <source>
        <dbReference type="ARBA" id="ARBA00023211"/>
    </source>
</evidence>
<dbReference type="EC" id="6.3.2.4" evidence="16"/>
<evidence type="ECO:0000256" key="4">
    <source>
        <dbReference type="ARBA" id="ARBA00004752"/>
    </source>
</evidence>
<keyword evidence="16" id="KW-0963">Cytoplasm</keyword>
<dbReference type="SUPFAM" id="SSF52440">
    <property type="entry name" value="PreATP-grasp domain"/>
    <property type="match status" value="1"/>
</dbReference>
<evidence type="ECO:0000256" key="11">
    <source>
        <dbReference type="ARBA" id="ARBA00022960"/>
    </source>
</evidence>
<dbReference type="Gene3D" id="3.30.470.20">
    <property type="entry name" value="ATP-grasp fold, B domain"/>
    <property type="match status" value="1"/>
</dbReference>
<dbReference type="Proteomes" id="UP001302072">
    <property type="component" value="Chromosome"/>
</dbReference>
<dbReference type="PROSITE" id="PS00843">
    <property type="entry name" value="DALA_DALA_LIGASE_1"/>
    <property type="match status" value="1"/>
</dbReference>
<dbReference type="PANTHER" id="PTHR23132:SF25">
    <property type="entry name" value="D-ALANINE--D-ALANINE LIGASE A"/>
    <property type="match status" value="1"/>
</dbReference>
<evidence type="ECO:0000256" key="8">
    <source>
        <dbReference type="ARBA" id="ARBA00022741"/>
    </source>
</evidence>
<dbReference type="NCBIfam" id="TIGR01205">
    <property type="entry name" value="D_ala_D_alaTIGR"/>
    <property type="match status" value="1"/>
</dbReference>
<evidence type="ECO:0000256" key="9">
    <source>
        <dbReference type="ARBA" id="ARBA00022840"/>
    </source>
</evidence>
<comment type="subcellular location">
    <subcellularLocation>
        <location evidence="16">Cytoplasm</location>
    </subcellularLocation>
</comment>
<proteinExistence type="inferred from homology"/>
<dbReference type="SUPFAM" id="SSF56059">
    <property type="entry name" value="Glutathione synthetase ATP-binding domain-like"/>
    <property type="match status" value="1"/>
</dbReference>
<comment type="catalytic activity">
    <reaction evidence="15 16">
        <text>2 D-alanine + ATP = D-alanyl-D-alanine + ADP + phosphate + H(+)</text>
        <dbReference type="Rhea" id="RHEA:11224"/>
        <dbReference type="ChEBI" id="CHEBI:15378"/>
        <dbReference type="ChEBI" id="CHEBI:30616"/>
        <dbReference type="ChEBI" id="CHEBI:43474"/>
        <dbReference type="ChEBI" id="CHEBI:57416"/>
        <dbReference type="ChEBI" id="CHEBI:57822"/>
        <dbReference type="ChEBI" id="CHEBI:456216"/>
        <dbReference type="EC" id="6.3.2.4"/>
    </reaction>
</comment>
<dbReference type="PIRSF" id="PIRSF039102">
    <property type="entry name" value="Ddl/VanB"/>
    <property type="match status" value="1"/>
</dbReference>
<keyword evidence="9 17" id="KW-0067">ATP-binding</keyword>
<dbReference type="Gene3D" id="3.30.1490.20">
    <property type="entry name" value="ATP-grasp fold, A domain"/>
    <property type="match status" value="1"/>
</dbReference>
<keyword evidence="14 16" id="KW-0961">Cell wall biogenesis/degradation</keyword>
<gene>
    <name evidence="16" type="primary">ddl</name>
    <name evidence="19" type="ORF">PDM29_13645</name>
</gene>
<keyword evidence="12 16" id="KW-0573">Peptidoglycan synthesis</keyword>
<keyword evidence="10" id="KW-0460">Magnesium</keyword>
<protein>
    <recommendedName>
        <fullName evidence="16">D-alanine--D-alanine ligase</fullName>
        <ecNumber evidence="16">6.3.2.4</ecNumber>
    </recommendedName>
    <alternativeName>
        <fullName evidence="16">D-Ala-D-Ala ligase</fullName>
    </alternativeName>
    <alternativeName>
        <fullName evidence="16">D-alanylalanine synthetase</fullName>
    </alternativeName>
</protein>
<dbReference type="NCBIfam" id="NF002378">
    <property type="entry name" value="PRK01372.1"/>
    <property type="match status" value="1"/>
</dbReference>
<evidence type="ECO:0000256" key="5">
    <source>
        <dbReference type="ARBA" id="ARBA00010871"/>
    </source>
</evidence>
<evidence type="ECO:0000313" key="19">
    <source>
        <dbReference type="EMBL" id="WNH51401.1"/>
    </source>
</evidence>
<keyword evidence="8 17" id="KW-0547">Nucleotide-binding</keyword>
<evidence type="ECO:0000313" key="20">
    <source>
        <dbReference type="Proteomes" id="UP001302072"/>
    </source>
</evidence>
<evidence type="ECO:0000256" key="17">
    <source>
        <dbReference type="PROSITE-ProRule" id="PRU00409"/>
    </source>
</evidence>
<dbReference type="InterPro" id="IPR011761">
    <property type="entry name" value="ATP-grasp"/>
</dbReference>
<evidence type="ECO:0000259" key="18">
    <source>
        <dbReference type="PROSITE" id="PS50975"/>
    </source>
</evidence>
<evidence type="ECO:0000256" key="7">
    <source>
        <dbReference type="ARBA" id="ARBA00022723"/>
    </source>
</evidence>
<dbReference type="PROSITE" id="PS50975">
    <property type="entry name" value="ATP_GRASP"/>
    <property type="match status" value="1"/>
</dbReference>
<comment type="cofactor">
    <cofactor evidence="2">
        <name>Mg(2+)</name>
        <dbReference type="ChEBI" id="CHEBI:18420"/>
    </cofactor>
</comment>
<dbReference type="InterPro" id="IPR005905">
    <property type="entry name" value="D_ala_D_ala"/>
</dbReference>
<keyword evidence="20" id="KW-1185">Reference proteome</keyword>
<evidence type="ECO:0000256" key="14">
    <source>
        <dbReference type="ARBA" id="ARBA00023316"/>
    </source>
</evidence>
<keyword evidence="11 16" id="KW-0133">Cell shape</keyword>
<dbReference type="Pfam" id="PF01820">
    <property type="entry name" value="Dala_Dala_lig_N"/>
    <property type="match status" value="1"/>
</dbReference>
<evidence type="ECO:0000256" key="12">
    <source>
        <dbReference type="ARBA" id="ARBA00022984"/>
    </source>
</evidence>
<reference evidence="19 20" key="1">
    <citation type="submission" date="2022-12" db="EMBL/GenBank/DDBJ databases">
        <title>Two new species, Stenotrophomonas aracearum and Stenotrophomonas oahuensis, isolated from Anthurium (Araceae family) in Hawaii.</title>
        <authorList>
            <person name="Chunag S.C."/>
            <person name="Dobhal S."/>
            <person name="Alvarez A."/>
            <person name="Arif M."/>
        </authorList>
    </citation>
    <scope>NUCLEOTIDE SEQUENCE [LARGE SCALE GENOMIC DNA]</scope>
    <source>
        <strain evidence="19 20">A5586</strain>
    </source>
</reference>
<dbReference type="Pfam" id="PF07478">
    <property type="entry name" value="Dala_Dala_lig_C"/>
    <property type="match status" value="1"/>
</dbReference>
<dbReference type="EMBL" id="CP115541">
    <property type="protein sequence ID" value="WNH51401.1"/>
    <property type="molecule type" value="Genomic_DNA"/>
</dbReference>
<keyword evidence="13" id="KW-0464">Manganese</keyword>